<gene>
    <name evidence="2" type="ORF">CHU32_17310</name>
    <name evidence="1" type="ORF">CHU33_17210</name>
</gene>
<organism evidence="2 4">
    <name type="scientific">Superficieibacter electus</name>
    <dbReference type="NCBI Taxonomy" id="2022662"/>
    <lineage>
        <taxon>Bacteria</taxon>
        <taxon>Pseudomonadati</taxon>
        <taxon>Pseudomonadota</taxon>
        <taxon>Gammaproteobacteria</taxon>
        <taxon>Enterobacterales</taxon>
        <taxon>Enterobacteriaceae</taxon>
        <taxon>Superficieibacter</taxon>
    </lineage>
</organism>
<comment type="caution">
    <text evidence="2">The sequence shown here is derived from an EMBL/GenBank/DDBJ whole genome shotgun (WGS) entry which is preliminary data.</text>
</comment>
<evidence type="ECO:0000313" key="1">
    <source>
        <dbReference type="EMBL" id="POP42986.1"/>
    </source>
</evidence>
<dbReference type="EMBL" id="PQGE01000016">
    <property type="protein sequence ID" value="POP42986.1"/>
    <property type="molecule type" value="Genomic_DNA"/>
</dbReference>
<reference evidence="3 4" key="1">
    <citation type="submission" date="2018-01" db="EMBL/GenBank/DDBJ databases">
        <title>Superficieibacter electus gen. nov., sp. nov., an extended-spectrum beta-lactamase possessing member of the Enterobacteriaceae family, isolated from intensive care unit surfaces.</title>
        <authorList>
            <person name="Potter R.F."/>
            <person name="D'Souza A.W."/>
        </authorList>
    </citation>
    <scope>NUCLEOTIDE SEQUENCE [LARGE SCALE GENOMIC DNA]</scope>
    <source>
        <strain evidence="2 4">BP-1</strain>
        <strain evidence="1 3">BP-2</strain>
    </source>
</reference>
<name>A0A2P5GLW8_9ENTR</name>
<protein>
    <submittedName>
        <fullName evidence="2">Uncharacterized protein</fullName>
    </submittedName>
</protein>
<dbReference type="EMBL" id="PQGD01000014">
    <property type="protein sequence ID" value="POP46481.1"/>
    <property type="molecule type" value="Genomic_DNA"/>
</dbReference>
<keyword evidence="3" id="KW-1185">Reference proteome</keyword>
<evidence type="ECO:0000313" key="2">
    <source>
        <dbReference type="EMBL" id="POP46481.1"/>
    </source>
</evidence>
<accession>A0A2P5GLW8</accession>
<dbReference type="Proteomes" id="UP000247005">
    <property type="component" value="Unassembled WGS sequence"/>
</dbReference>
<evidence type="ECO:0000313" key="4">
    <source>
        <dbReference type="Proteomes" id="UP000247005"/>
    </source>
</evidence>
<dbReference type="Proteomes" id="UP000237073">
    <property type="component" value="Unassembled WGS sequence"/>
</dbReference>
<sequence>MVYEAARIDYALCYPDHIQPTTEQNLAGLWHTLNFLSARLITLASENLEPVSDERELQKWTRENEKSIEMLNQWVDRSVTFRDRFVERNLDTLKAFATFSFNPKHHKPHLSNGTRTRRFFLPIRCGIFRFYRRIYAARLIYPIK</sequence>
<proteinExistence type="predicted"/>
<evidence type="ECO:0000313" key="3">
    <source>
        <dbReference type="Proteomes" id="UP000237073"/>
    </source>
</evidence>
<dbReference type="AlphaFoldDB" id="A0A2P5GLW8"/>